<dbReference type="GO" id="GO:0003677">
    <property type="term" value="F:DNA binding"/>
    <property type="evidence" value="ECO:0007669"/>
    <property type="project" value="InterPro"/>
</dbReference>
<dbReference type="STRING" id="268739.Nmlp_1277"/>
<keyword evidence="1 4" id="KW-0378">Hydrolase</keyword>
<dbReference type="EMBL" id="HF582854">
    <property type="protein sequence ID" value="CCQ35486.1"/>
    <property type="molecule type" value="Genomic_DNA"/>
</dbReference>
<keyword evidence="4" id="KW-0067">ATP-binding</keyword>
<feature type="domain" description="Helicase C-terminal" evidence="3">
    <location>
        <begin position="761"/>
        <end position="938"/>
    </location>
</feature>
<dbReference type="PROSITE" id="PS51192">
    <property type="entry name" value="HELICASE_ATP_BIND_1"/>
    <property type="match status" value="1"/>
</dbReference>
<dbReference type="CDD" id="cd09178">
    <property type="entry name" value="PLDc_N_Snf2_like"/>
    <property type="match status" value="1"/>
</dbReference>
<organism evidence="4 5">
    <name type="scientific">Natronomonas moolapensis (strain DSM 18674 / CECT 7526 / JCM 14361 / 8.8.11)</name>
    <dbReference type="NCBI Taxonomy" id="268739"/>
    <lineage>
        <taxon>Archaea</taxon>
        <taxon>Methanobacteriati</taxon>
        <taxon>Methanobacteriota</taxon>
        <taxon>Stenosarchaea group</taxon>
        <taxon>Halobacteria</taxon>
        <taxon>Halobacteriales</taxon>
        <taxon>Natronomonadaceae</taxon>
        <taxon>Natronomonas</taxon>
    </lineage>
</organism>
<feature type="domain" description="Helicase ATP-binding" evidence="2">
    <location>
        <begin position="266"/>
        <end position="432"/>
    </location>
</feature>
<dbReference type="InterPro" id="IPR006935">
    <property type="entry name" value="Helicase/UvrB_N"/>
</dbReference>
<dbReference type="OrthoDB" id="6396at2157"/>
<dbReference type="GO" id="GO:0004386">
    <property type="term" value="F:helicase activity"/>
    <property type="evidence" value="ECO:0007669"/>
    <property type="project" value="UniProtKB-KW"/>
</dbReference>
<evidence type="ECO:0000259" key="2">
    <source>
        <dbReference type="PROSITE" id="PS51192"/>
    </source>
</evidence>
<dbReference type="eggNOG" id="arCOG04818">
    <property type="taxonomic scope" value="Archaea"/>
</dbReference>
<keyword evidence="4" id="KW-0347">Helicase</keyword>
<dbReference type="InterPro" id="IPR014001">
    <property type="entry name" value="Helicase_ATP-bd"/>
</dbReference>
<dbReference type="CDD" id="cd18793">
    <property type="entry name" value="SF2_C_SNF"/>
    <property type="match status" value="1"/>
</dbReference>
<dbReference type="Gene3D" id="3.30.870.10">
    <property type="entry name" value="Endonuclease Chain A"/>
    <property type="match status" value="1"/>
</dbReference>
<dbReference type="Gene3D" id="3.40.50.300">
    <property type="entry name" value="P-loop containing nucleotide triphosphate hydrolases"/>
    <property type="match status" value="1"/>
</dbReference>
<dbReference type="GO" id="GO:0140097">
    <property type="term" value="F:catalytic activity, acting on DNA"/>
    <property type="evidence" value="ECO:0007669"/>
    <property type="project" value="UniProtKB-ARBA"/>
</dbReference>
<dbReference type="AlphaFoldDB" id="M1XNJ1"/>
<dbReference type="RefSeq" id="WP_015408334.1">
    <property type="nucleotide sequence ID" value="NC_020388.1"/>
</dbReference>
<evidence type="ECO:0000259" key="3">
    <source>
        <dbReference type="PROSITE" id="PS51194"/>
    </source>
</evidence>
<reference evidence="4 5" key="1">
    <citation type="journal article" date="2013" name="Genome Announc.">
        <title>Genome of the haloarchaeon Natronomonas moolapensis, a neutrophilic member of a previously haloalkaliphilic genus.</title>
        <authorList>
            <person name="Dyall-Smith M.L."/>
            <person name="Pfeiffer F."/>
            <person name="Oberwinkler T."/>
            <person name="Klee K."/>
            <person name="Rampp M."/>
            <person name="Palm P."/>
            <person name="Gross K."/>
            <person name="Schuster S.C."/>
            <person name="Oesterhelt D."/>
        </authorList>
    </citation>
    <scope>NUCLEOTIDE SEQUENCE [LARGE SCALE GENOMIC DNA]</scope>
    <source>
        <strain evidence="5">DSM 18674 / JCM 14361 / 8.8.11</strain>
    </source>
</reference>
<dbReference type="InterPro" id="IPR025202">
    <property type="entry name" value="PLD-like_dom"/>
</dbReference>
<evidence type="ECO:0000256" key="1">
    <source>
        <dbReference type="ARBA" id="ARBA00022801"/>
    </source>
</evidence>
<dbReference type="KEGG" id="nmo:Nmlp_1277"/>
<proteinExistence type="predicted"/>
<gene>
    <name evidence="4" type="ordered locus">Nmlp_1277</name>
</gene>
<dbReference type="EC" id="3.6.4.-" evidence="4"/>
<dbReference type="PANTHER" id="PTHR45766:SF6">
    <property type="entry name" value="SWI_SNF-RELATED MATRIX-ASSOCIATED ACTIN-DEPENDENT REGULATOR OF CHROMATIN SUBFAMILY A-LIKE PROTEIN 1"/>
    <property type="match status" value="1"/>
</dbReference>
<dbReference type="Gene3D" id="3.40.50.10810">
    <property type="entry name" value="Tandem AAA-ATPase domain"/>
    <property type="match status" value="1"/>
</dbReference>
<keyword evidence="5" id="KW-1185">Reference proteome</keyword>
<dbReference type="GO" id="GO:0016787">
    <property type="term" value="F:hydrolase activity"/>
    <property type="evidence" value="ECO:0007669"/>
    <property type="project" value="UniProtKB-KW"/>
</dbReference>
<dbReference type="Proteomes" id="UP000011867">
    <property type="component" value="Chromosome"/>
</dbReference>
<dbReference type="Pfam" id="PF13091">
    <property type="entry name" value="PLDc_2"/>
    <property type="match status" value="1"/>
</dbReference>
<dbReference type="SMART" id="SM00487">
    <property type="entry name" value="DEXDc"/>
    <property type="match status" value="1"/>
</dbReference>
<dbReference type="Pfam" id="PF00271">
    <property type="entry name" value="Helicase_C"/>
    <property type="match status" value="1"/>
</dbReference>
<accession>M1XNJ1</accession>
<dbReference type="SMART" id="SM00490">
    <property type="entry name" value="HELICc"/>
    <property type="match status" value="1"/>
</dbReference>
<dbReference type="InterPro" id="IPR049730">
    <property type="entry name" value="SNF2/RAD54-like_C"/>
</dbReference>
<dbReference type="GeneID" id="14650622"/>
<dbReference type="GO" id="GO:0005524">
    <property type="term" value="F:ATP binding"/>
    <property type="evidence" value="ECO:0007669"/>
    <property type="project" value="InterPro"/>
</dbReference>
<protein>
    <submittedName>
        <fullName evidence="4">Probable DEAD/DEAH box helicase</fullName>
        <ecNumber evidence="4">3.6.4.-</ecNumber>
    </submittedName>
</protein>
<dbReference type="SUPFAM" id="SSF52540">
    <property type="entry name" value="P-loop containing nucleoside triphosphate hydrolases"/>
    <property type="match status" value="2"/>
</dbReference>
<dbReference type="Pfam" id="PF04851">
    <property type="entry name" value="ResIII"/>
    <property type="match status" value="1"/>
</dbReference>
<evidence type="ECO:0000313" key="4">
    <source>
        <dbReference type="EMBL" id="CCQ35486.1"/>
    </source>
</evidence>
<dbReference type="PANTHER" id="PTHR45766">
    <property type="entry name" value="DNA ANNEALING HELICASE AND ENDONUCLEASE ZRANB3 FAMILY MEMBER"/>
    <property type="match status" value="1"/>
</dbReference>
<sequence length="1237" mass="142289">MTNLDPLIDNTGENLADVYSKLARDSREIRLCTGYFYVSGFNLVKEDLENLADPDDLGRAPLRILMGATSTDARTAEEIQEGMSLRERIRKSVAEEIEDLNKPQIERLDNLKEFIAENKVQIRVHDPDQGIFHSKGACFRREENGRGTATTVIGSSNFSKKGHTQNVELNVMTEERDIAEEFEGWFDNYWANSQEFSEDLVEIIDTNEKYQDWKEEQEETTEEFGTHIEPFELYKMLAYDELGGKVDEGRESPLYYFQHIGYESAREKLDKYNGCIVSDSVGLGKSFVGAELLVDYRNQAKNCLLVVPANLTKQWTNLLEEDTNEDGDPFFNLQVDGEHLRVMSISKFQNLTREEVENLDEHFDVILIDEAHRFRNMGEWKADATSDEDYKGTRRHANLRMLKGNTMIMLTATPINNTVEDLQNLITLFTGANEIRNNANLDFSSFDEYIDISEDRKELVSGDDEVSQKRLDELNKRLQTRSEEISKILNEVMVLRTRNHVKDQIQEEDDIEISFKPPEVHPEEYELPKAYRPVYDSLPNVMDALHLPHITIKNPQAGMTLKALYKLNLLKRLESSTFAFVKSIETLHDSETRLLSLLENFKEDVHIREIHTVSNDNEEEETVTLDEYTQNEEEAQELENTLEDLGFDQGSLREGSQKETQELADATVGEVINYIYEDLTLLAYFVSMFIGDIGEQAYQVRDNSVELRSWLDSKGVANIPDVPEDELNPTLYPNADLSDAPEKTRDFYESVFALREFRDPKIDRLVKILNESEGKVLVFTQYRATARYVHSSLLGHSDSPITSSNSAVVVGGDDHKQEVIKRFAPNASGYQRQLTKSGETELQHVVATDTLSEGVNLQDVETVVNYDLPWNPMRIVQRVGRVDRIGNTDDKYVHNFHPDGDIEATIKLLKRLQAKISDIALIVGKENNILDPNEDDVLERAGVETEKTIGEIQRDEIEDTLKRSRAVRDINELDDTRRNAVFSQAGSDEERAFERLLLREELLDDHDLEPEDFEYAEEYFETAPDERDLLYTCYNYFKGTLGAGVFGLAHIWYDDKDSPLNRIERTLCHVPFGGEPQHIGKVRAFNIDADTEGKRVAMDEEAVLEKRTEIEEITEERREELEAGQSEEQFKQGGNISKEQERIISYLEHLHQKEDIEMADKLRGRLADVGLDQTDEDRILRETFREDERTLMDWDTEDFFEEVEEFLNEYVEKSYQETLAGTSGVNAELMCWGVIEE</sequence>
<name>M1XNJ1_NATM8</name>
<dbReference type="SUPFAM" id="SSF56024">
    <property type="entry name" value="Phospholipase D/nuclease"/>
    <property type="match status" value="1"/>
</dbReference>
<evidence type="ECO:0000313" key="5">
    <source>
        <dbReference type="Proteomes" id="UP000011867"/>
    </source>
</evidence>
<dbReference type="PROSITE" id="PS51194">
    <property type="entry name" value="HELICASE_CTER"/>
    <property type="match status" value="1"/>
</dbReference>
<dbReference type="InterPro" id="IPR001650">
    <property type="entry name" value="Helicase_C-like"/>
</dbReference>
<keyword evidence="4" id="KW-0547">Nucleotide-binding</keyword>
<dbReference type="InterPro" id="IPR038718">
    <property type="entry name" value="SNF2-like_sf"/>
</dbReference>
<dbReference type="HOGENOM" id="CLU_267033_0_0_2"/>
<dbReference type="InterPro" id="IPR027417">
    <property type="entry name" value="P-loop_NTPase"/>
</dbReference>